<dbReference type="AlphaFoldDB" id="A0A4Q7L621"/>
<name>A0A4Q7L621_9PSEU</name>
<reference evidence="1 2" key="1">
    <citation type="submission" date="2019-02" db="EMBL/GenBank/DDBJ databases">
        <title>Genomic Encyclopedia of Type Strains, Phase IV (KMG-IV): sequencing the most valuable type-strain genomes for metagenomic binning, comparative biology and taxonomic classification.</title>
        <authorList>
            <person name="Goeker M."/>
        </authorList>
    </citation>
    <scope>NUCLEOTIDE SEQUENCE [LARGE SCALE GENOMIC DNA]</scope>
    <source>
        <strain evidence="1 2">DSM 101727</strain>
    </source>
</reference>
<protein>
    <submittedName>
        <fullName evidence="1">Uncharacterized protein</fullName>
    </submittedName>
</protein>
<dbReference type="Proteomes" id="UP000294257">
    <property type="component" value="Unassembled WGS sequence"/>
</dbReference>
<keyword evidence="2" id="KW-1185">Reference proteome</keyword>
<organism evidence="1 2">
    <name type="scientific">Herbihabitans rhizosphaerae</name>
    <dbReference type="NCBI Taxonomy" id="1872711"/>
    <lineage>
        <taxon>Bacteria</taxon>
        <taxon>Bacillati</taxon>
        <taxon>Actinomycetota</taxon>
        <taxon>Actinomycetes</taxon>
        <taxon>Pseudonocardiales</taxon>
        <taxon>Pseudonocardiaceae</taxon>
        <taxon>Herbihabitans</taxon>
    </lineage>
</organism>
<evidence type="ECO:0000313" key="2">
    <source>
        <dbReference type="Proteomes" id="UP000294257"/>
    </source>
</evidence>
<gene>
    <name evidence="1" type="ORF">EV193_101165</name>
</gene>
<accession>A0A4Q7L621</accession>
<proteinExistence type="predicted"/>
<evidence type="ECO:0000313" key="1">
    <source>
        <dbReference type="EMBL" id="RZS44290.1"/>
    </source>
</evidence>
<sequence length="67" mass="7604">MDDDAEVTMTKLITLLNEVVIERRNAESILLDDWFKLAGLLEKTSKFVRAQIVATIEGPKDRARPCD</sequence>
<dbReference type="RefSeq" id="WP_130341991.1">
    <property type="nucleotide sequence ID" value="NZ_SGWQ01000001.1"/>
</dbReference>
<comment type="caution">
    <text evidence="1">The sequence shown here is derived from an EMBL/GenBank/DDBJ whole genome shotgun (WGS) entry which is preliminary data.</text>
</comment>
<dbReference type="EMBL" id="SGWQ01000001">
    <property type="protein sequence ID" value="RZS44290.1"/>
    <property type="molecule type" value="Genomic_DNA"/>
</dbReference>